<sequence length="125" mass="13883">MPDARWTMDESSVTKALPLPPVPPSPDGTGITAESSSQPARPVRDAQDPHCHQTRPRSMRAPPVAVIELLPSGTPIITDHHQVDPQGDSRSDRFPLVDIFHPRHRLMNWHAFQLPARDAPTPLTR</sequence>
<dbReference type="AlphaFoldDB" id="A0A3S0NE26"/>
<comment type="caution">
    <text evidence="2">The sequence shown here is derived from an EMBL/GenBank/DDBJ whole genome shotgun (WGS) entry which is preliminary data.</text>
</comment>
<reference evidence="2" key="1">
    <citation type="submission" date="2018-12" db="EMBL/GenBank/DDBJ databases">
        <authorList>
            <person name="Jadhav K."/>
            <person name="Kushwaha B."/>
            <person name="Jadhav I."/>
        </authorList>
    </citation>
    <scope>NUCLEOTIDE SEQUENCE [LARGE SCALE GENOMIC DNA]</scope>
    <source>
        <strain evidence="2">SBS 10</strain>
    </source>
</reference>
<name>A0A3S0NE26_9GAMM</name>
<feature type="compositionally biased region" description="Basic and acidic residues" evidence="1">
    <location>
        <begin position="42"/>
        <end position="51"/>
    </location>
</feature>
<gene>
    <name evidence="2" type="ORF">DSL92_05540</name>
</gene>
<dbReference type="EMBL" id="RXHI01000015">
    <property type="protein sequence ID" value="RUA22516.1"/>
    <property type="molecule type" value="Genomic_DNA"/>
</dbReference>
<accession>A0A3S0NE26</accession>
<feature type="region of interest" description="Disordered" evidence="1">
    <location>
        <begin position="1"/>
        <end position="62"/>
    </location>
</feature>
<evidence type="ECO:0000313" key="2">
    <source>
        <dbReference type="EMBL" id="RUA22516.1"/>
    </source>
</evidence>
<organism evidence="2">
    <name type="scientific">Billgrantia gudaonensis</name>
    <dbReference type="NCBI Taxonomy" id="376427"/>
    <lineage>
        <taxon>Bacteria</taxon>
        <taxon>Pseudomonadati</taxon>
        <taxon>Pseudomonadota</taxon>
        <taxon>Gammaproteobacteria</taxon>
        <taxon>Oceanospirillales</taxon>
        <taxon>Halomonadaceae</taxon>
        <taxon>Billgrantia</taxon>
    </lineage>
</organism>
<proteinExistence type="predicted"/>
<protein>
    <submittedName>
        <fullName evidence="2">Uncharacterized protein</fullName>
    </submittedName>
</protein>
<evidence type="ECO:0000256" key="1">
    <source>
        <dbReference type="SAM" id="MobiDB-lite"/>
    </source>
</evidence>